<dbReference type="Proteomes" id="UP000294360">
    <property type="component" value="Chromosome"/>
</dbReference>
<protein>
    <submittedName>
        <fullName evidence="1">MSMEG_0570 family nitrogen starvation response protein</fullName>
    </submittedName>
</protein>
<proteinExistence type="predicted"/>
<dbReference type="NCBIfam" id="TIGR04042">
    <property type="entry name" value="MSMEG_0570_fam"/>
    <property type="match status" value="1"/>
</dbReference>
<sequence>MPEMYFRIRWPDGATERCYSPSLVIKDHFEVGRRYSLDDFLDRSRIALRIASDRVQAQYGAPCSRALGQLARIEKQGAQFATIRDARVVIEAFEE</sequence>
<evidence type="ECO:0000313" key="2">
    <source>
        <dbReference type="Proteomes" id="UP000294360"/>
    </source>
</evidence>
<evidence type="ECO:0000313" key="1">
    <source>
        <dbReference type="EMBL" id="VFU10621.1"/>
    </source>
</evidence>
<dbReference type="RefSeq" id="WP_134491407.1">
    <property type="nucleotide sequence ID" value="NZ_CP139089.1"/>
</dbReference>
<dbReference type="InterPro" id="IPR023846">
    <property type="entry name" value="CHP04042_MSMEG0570"/>
</dbReference>
<dbReference type="EMBL" id="LR536450">
    <property type="protein sequence ID" value="VFU10621.1"/>
    <property type="molecule type" value="Genomic_DNA"/>
</dbReference>
<dbReference type="AlphaFoldDB" id="A0A4U8Z505"/>
<dbReference type="KEGG" id="mtun:MTUNDRAET4_3734"/>
<reference evidence="1 2" key="1">
    <citation type="submission" date="2019-03" db="EMBL/GenBank/DDBJ databases">
        <authorList>
            <person name="Kox A.R. M."/>
        </authorList>
    </citation>
    <scope>NUCLEOTIDE SEQUENCE [LARGE SCALE GENOMIC DNA]</scope>
    <source>
        <strain evidence="1">MTUNDRAET4 annotated genome</strain>
    </source>
</reference>
<organism evidence="1 2">
    <name type="scientific">Methylocella tundrae</name>
    <dbReference type="NCBI Taxonomy" id="227605"/>
    <lineage>
        <taxon>Bacteria</taxon>
        <taxon>Pseudomonadati</taxon>
        <taxon>Pseudomonadota</taxon>
        <taxon>Alphaproteobacteria</taxon>
        <taxon>Hyphomicrobiales</taxon>
        <taxon>Beijerinckiaceae</taxon>
        <taxon>Methylocella</taxon>
    </lineage>
</organism>
<dbReference type="OrthoDB" id="195104at2"/>
<accession>A0A4U8Z505</accession>
<name>A0A4U8Z505_METTU</name>
<gene>
    <name evidence="1" type="ORF">MTUNDRAET4_3734</name>
</gene>